<dbReference type="EMBL" id="AGZE01000013">
    <property type="protein sequence ID" value="EKB57778.1"/>
    <property type="molecule type" value="Genomic_DNA"/>
</dbReference>
<evidence type="ECO:0000256" key="3">
    <source>
        <dbReference type="RuleBase" id="RU003476"/>
    </source>
</evidence>
<dbReference type="PROSITE" id="PS00893">
    <property type="entry name" value="NUDIX_BOX"/>
    <property type="match status" value="1"/>
</dbReference>
<proteinExistence type="inferred from homology"/>
<dbReference type="InterPro" id="IPR015797">
    <property type="entry name" value="NUDIX_hydrolase-like_dom_sf"/>
</dbReference>
<organism evidence="5 6">
    <name type="scientific">Falseniella ignava CCUG 37419</name>
    <dbReference type="NCBI Taxonomy" id="883112"/>
    <lineage>
        <taxon>Bacteria</taxon>
        <taxon>Bacillati</taxon>
        <taxon>Bacillota</taxon>
        <taxon>Bacilli</taxon>
        <taxon>Lactobacillales</taxon>
        <taxon>Aerococcaceae</taxon>
        <taxon>Falseniella</taxon>
    </lineage>
</organism>
<dbReference type="PRINTS" id="PR00502">
    <property type="entry name" value="NUDIXFAMILY"/>
</dbReference>
<dbReference type="PANTHER" id="PTHR43736:SF1">
    <property type="entry name" value="DIHYDRONEOPTERIN TRIPHOSPHATE DIPHOSPHATASE"/>
    <property type="match status" value="1"/>
</dbReference>
<dbReference type="InterPro" id="IPR020476">
    <property type="entry name" value="Nudix_hydrolase"/>
</dbReference>
<dbReference type="GO" id="GO:0016787">
    <property type="term" value="F:hydrolase activity"/>
    <property type="evidence" value="ECO:0007669"/>
    <property type="project" value="UniProtKB-KW"/>
</dbReference>
<dbReference type="eggNOG" id="COG1051">
    <property type="taxonomic scope" value="Bacteria"/>
</dbReference>
<accession>K1M644</accession>
<dbReference type="SUPFAM" id="SSF55811">
    <property type="entry name" value="Nudix"/>
    <property type="match status" value="1"/>
</dbReference>
<dbReference type="STRING" id="883112.HMPREF9707_00516"/>
<dbReference type="InterPro" id="IPR000086">
    <property type="entry name" value="NUDIX_hydrolase_dom"/>
</dbReference>
<comment type="similarity">
    <text evidence="1 3">Belongs to the Nudix hydrolase family.</text>
</comment>
<evidence type="ECO:0000256" key="1">
    <source>
        <dbReference type="ARBA" id="ARBA00005582"/>
    </source>
</evidence>
<feature type="domain" description="Nudix hydrolase" evidence="4">
    <location>
        <begin position="49"/>
        <end position="179"/>
    </location>
</feature>
<keyword evidence="2 3" id="KW-0378">Hydrolase</keyword>
<evidence type="ECO:0000256" key="2">
    <source>
        <dbReference type="ARBA" id="ARBA00022801"/>
    </source>
</evidence>
<dbReference type="Pfam" id="PF00293">
    <property type="entry name" value="NUDIX"/>
    <property type="match status" value="1"/>
</dbReference>
<evidence type="ECO:0000313" key="6">
    <source>
        <dbReference type="Proteomes" id="UP000005147"/>
    </source>
</evidence>
<dbReference type="HOGENOM" id="CLU_131409_0_0_9"/>
<keyword evidence="6" id="KW-1185">Reference proteome</keyword>
<evidence type="ECO:0000313" key="5">
    <source>
        <dbReference type="EMBL" id="EKB57778.1"/>
    </source>
</evidence>
<dbReference type="PROSITE" id="PS51462">
    <property type="entry name" value="NUDIX"/>
    <property type="match status" value="1"/>
</dbReference>
<dbReference type="PATRIC" id="fig|883112.3.peg.513"/>
<gene>
    <name evidence="5" type="ORF">HMPREF9707_00516</name>
</gene>
<reference evidence="5 6" key="1">
    <citation type="submission" date="2012-07" db="EMBL/GenBank/DDBJ databases">
        <title>The Genome Sequence of Facklamia ignava CCUG 37419.</title>
        <authorList>
            <consortium name="The Broad Institute Genome Sequencing Platform"/>
            <person name="Earl A."/>
            <person name="Ward D."/>
            <person name="Feldgarden M."/>
            <person name="Gevers D."/>
            <person name="Huys G."/>
            <person name="Walker B."/>
            <person name="Young S.K."/>
            <person name="Zeng Q."/>
            <person name="Gargeya S."/>
            <person name="Fitzgerald M."/>
            <person name="Haas B."/>
            <person name="Abouelleil A."/>
            <person name="Alvarado L."/>
            <person name="Arachchi H.M."/>
            <person name="Berlin A.M."/>
            <person name="Chapman S.B."/>
            <person name="Goldberg J."/>
            <person name="Griggs A."/>
            <person name="Gujja S."/>
            <person name="Hansen M."/>
            <person name="Howarth C."/>
            <person name="Imamovic A."/>
            <person name="Larimer J."/>
            <person name="McCowen C."/>
            <person name="Montmayeur A."/>
            <person name="Murphy C."/>
            <person name="Neiman D."/>
            <person name="Pearson M."/>
            <person name="Priest M."/>
            <person name="Roberts A."/>
            <person name="Saif S."/>
            <person name="Shea T."/>
            <person name="Sisk P."/>
            <person name="Sykes S."/>
            <person name="Wortman J."/>
            <person name="Nusbaum C."/>
            <person name="Birren B."/>
        </authorList>
    </citation>
    <scope>NUCLEOTIDE SEQUENCE [LARGE SCALE GENOMIC DNA]</scope>
    <source>
        <strain evidence="5 6">CCUG 37419</strain>
    </source>
</reference>
<dbReference type="PANTHER" id="PTHR43736">
    <property type="entry name" value="ADP-RIBOSE PYROPHOSPHATASE"/>
    <property type="match status" value="1"/>
</dbReference>
<dbReference type="Gene3D" id="3.90.79.10">
    <property type="entry name" value="Nucleoside Triphosphate Pyrophosphohydrolase"/>
    <property type="match status" value="1"/>
</dbReference>
<evidence type="ECO:0000259" key="4">
    <source>
        <dbReference type="PROSITE" id="PS51462"/>
    </source>
</evidence>
<comment type="caution">
    <text evidence="5">The sequence shown here is derived from an EMBL/GenBank/DDBJ whole genome shotgun (WGS) entry which is preliminary data.</text>
</comment>
<dbReference type="InterPro" id="IPR020084">
    <property type="entry name" value="NUDIX_hydrolase_CS"/>
</dbReference>
<dbReference type="CDD" id="cd03674">
    <property type="entry name" value="NUDIX_Hydrolase"/>
    <property type="match status" value="1"/>
</dbReference>
<name>K1M644_9LACT</name>
<dbReference type="AlphaFoldDB" id="K1M644"/>
<dbReference type="Proteomes" id="UP000005147">
    <property type="component" value="Unassembled WGS sequence"/>
</dbReference>
<protein>
    <recommendedName>
        <fullName evidence="4">Nudix hydrolase domain-containing protein</fullName>
    </recommendedName>
</protein>
<sequence>MMNIKEAAKVAIEQVKEQDYPWVDQAQLMAMAEQIEQLSAESLIDRSTKLHFTASAFVCQHGRAFFIEHPYLHRLLLPAGHVEVGETFEEAARREFHEETGYRLNPSISGQLIDINQHSIPANPAKAEGVHHHIDFRFLFSWNGETSKDSAELVVHRLTVEQAPEEFRPYYRFDQYDAK</sequence>